<dbReference type="Proteomes" id="UP000789508">
    <property type="component" value="Unassembled WGS sequence"/>
</dbReference>
<dbReference type="GO" id="GO:0006409">
    <property type="term" value="P:tRNA export from nucleus"/>
    <property type="evidence" value="ECO:0007669"/>
    <property type="project" value="TreeGrafter"/>
</dbReference>
<dbReference type="Gene3D" id="3.30.200.20">
    <property type="entry name" value="Phosphorylase Kinase, domain 1"/>
    <property type="match status" value="1"/>
</dbReference>
<evidence type="ECO:0000313" key="4">
    <source>
        <dbReference type="Proteomes" id="UP000789508"/>
    </source>
</evidence>
<sequence length="856" mass="94564">MDYLKSTLSRVVLRKDIPPFPYNFGEKVVEYDNLSIWELFRGTKKEDGSDVSIFTFDCTKQTYWIPLARNAFKKMRTIRHPDLLRYVDGVETESYIYIVTDYVVPLKSQSSSLSDDNLKLWGLYKVANALKFLNNDCSIVHGNVRISSIFTNKAGEWKLGGFELMSSSKEEDPIIYTSGGYLPDSSRYSSPEITKSSWNILRDYEIWVTDAWNYGTLIYEAYNGPFTSVDQLQNAGEIPQAIYIEYKDLINQNPQFRTNISVFMENGLRVGGIFQNDLVQVNLFLENMNIKEASEKIAFIKKLNDSIDTFPENICKYKILPELLNALEFGAGGVKVIGPIIKIGKTLSQDEYDQYISTAIIKMFALPDRTMRLNLLENLPAFIERFNNKTVTEKIFPHIATGFSDTAPVIREMTVKSVLLLAPKLMKSPVLERTRQFVWTRGKVLVPAFTRALRDPFPHARAASLMALTATVEYYDKVDCATKILPCVSLILIDLEKSVRVQAFKTFDAFVKRLEKLVDTMAETAPPPPPAGLPGVAQAAGGVAGAVASAAETWGGWAVTSLSKKLVGSGETTGNISEPPTPSHPPRTSSSPVNGTTNSTRNESESINNSSSRPLSASNSNSNNNNSSTSNTSNGWEHDDTLIDFGGGLIFFENNTKKKETNDWDGFQSSFPPLAPTTVNGGAKPGNIGGTNSLNSMKLGSSNNIGLKVSNDLFDFDNDFFNAVNTNADNDDDWGGFHQSPSASSVSLSLSQRPVSGISSNFGSSQLTPTSATSSMKLGSKTISSDGWNFDDSGWGDNWGDSSSPTIQRLPPPPSNNLSREEKAAEMNRKREERRQRMGELREQKKKGSGLGARKI</sequence>
<feature type="region of interest" description="Disordered" evidence="1">
    <location>
        <begin position="794"/>
        <end position="856"/>
    </location>
</feature>
<dbReference type="EMBL" id="CAJVPS010000888">
    <property type="protein sequence ID" value="CAG8513841.1"/>
    <property type="molecule type" value="Genomic_DNA"/>
</dbReference>
<evidence type="ECO:0000259" key="2">
    <source>
        <dbReference type="PROSITE" id="PS50011"/>
    </source>
</evidence>
<dbReference type="SUPFAM" id="SSF48371">
    <property type="entry name" value="ARM repeat"/>
    <property type="match status" value="1"/>
</dbReference>
<feature type="region of interest" description="Disordered" evidence="1">
    <location>
        <begin position="568"/>
        <end position="637"/>
    </location>
</feature>
<dbReference type="SUPFAM" id="SSF56112">
    <property type="entry name" value="Protein kinase-like (PK-like)"/>
    <property type="match status" value="1"/>
</dbReference>
<dbReference type="InterPro" id="IPR011009">
    <property type="entry name" value="Kinase-like_dom_sf"/>
</dbReference>
<dbReference type="InterPro" id="IPR000719">
    <property type="entry name" value="Prot_kinase_dom"/>
</dbReference>
<dbReference type="InterPro" id="IPR011989">
    <property type="entry name" value="ARM-like"/>
</dbReference>
<protein>
    <submittedName>
        <fullName evidence="3">12769_t:CDS:1</fullName>
    </submittedName>
</protein>
<evidence type="ECO:0000313" key="3">
    <source>
        <dbReference type="EMBL" id="CAG8513841.1"/>
    </source>
</evidence>
<feature type="compositionally biased region" description="Basic and acidic residues" evidence="1">
    <location>
        <begin position="819"/>
        <end position="843"/>
    </location>
</feature>
<dbReference type="GO" id="GO:0005524">
    <property type="term" value="F:ATP binding"/>
    <property type="evidence" value="ECO:0007669"/>
    <property type="project" value="InterPro"/>
</dbReference>
<evidence type="ECO:0000256" key="1">
    <source>
        <dbReference type="SAM" id="MobiDB-lite"/>
    </source>
</evidence>
<gene>
    <name evidence="3" type="ORF">ALEPTO_LOCUS4113</name>
</gene>
<comment type="caution">
    <text evidence="3">The sequence shown here is derived from an EMBL/GenBank/DDBJ whole genome shotgun (WGS) entry which is preliminary data.</text>
</comment>
<feature type="domain" description="Protein kinase" evidence="2">
    <location>
        <begin position="1"/>
        <end position="311"/>
    </location>
</feature>
<dbReference type="InterPro" id="IPR051177">
    <property type="entry name" value="CIK-Related_Protein"/>
</dbReference>
<dbReference type="Gene3D" id="1.10.510.10">
    <property type="entry name" value="Transferase(Phosphotransferase) domain 1"/>
    <property type="match status" value="1"/>
</dbReference>
<dbReference type="PANTHER" id="PTHR12984">
    <property type="entry name" value="SCY1-RELATED S/T PROTEIN KINASE-LIKE"/>
    <property type="match status" value="1"/>
</dbReference>
<dbReference type="GO" id="GO:0005737">
    <property type="term" value="C:cytoplasm"/>
    <property type="evidence" value="ECO:0007669"/>
    <property type="project" value="TreeGrafter"/>
</dbReference>
<dbReference type="Pfam" id="PF00069">
    <property type="entry name" value="Pkinase"/>
    <property type="match status" value="1"/>
</dbReference>
<feature type="compositionally biased region" description="Basic residues" evidence="1">
    <location>
        <begin position="844"/>
        <end position="856"/>
    </location>
</feature>
<dbReference type="OrthoDB" id="447103at2759"/>
<feature type="region of interest" description="Disordered" evidence="1">
    <location>
        <begin position="759"/>
        <end position="778"/>
    </location>
</feature>
<keyword evidence="4" id="KW-1185">Reference proteome</keyword>
<accession>A0A9N9A1P6</accession>
<dbReference type="PROSITE" id="PS50011">
    <property type="entry name" value="PROTEIN_KINASE_DOM"/>
    <property type="match status" value="1"/>
</dbReference>
<organism evidence="3 4">
    <name type="scientific">Ambispora leptoticha</name>
    <dbReference type="NCBI Taxonomy" id="144679"/>
    <lineage>
        <taxon>Eukaryota</taxon>
        <taxon>Fungi</taxon>
        <taxon>Fungi incertae sedis</taxon>
        <taxon>Mucoromycota</taxon>
        <taxon>Glomeromycotina</taxon>
        <taxon>Glomeromycetes</taxon>
        <taxon>Archaeosporales</taxon>
        <taxon>Ambisporaceae</taxon>
        <taxon>Ambispora</taxon>
    </lineage>
</organism>
<dbReference type="GO" id="GO:0004672">
    <property type="term" value="F:protein kinase activity"/>
    <property type="evidence" value="ECO:0007669"/>
    <property type="project" value="InterPro"/>
</dbReference>
<feature type="compositionally biased region" description="Low complexity" evidence="1">
    <location>
        <begin position="586"/>
        <end position="634"/>
    </location>
</feature>
<dbReference type="InterPro" id="IPR016024">
    <property type="entry name" value="ARM-type_fold"/>
</dbReference>
<proteinExistence type="predicted"/>
<name>A0A9N9A1P6_9GLOM</name>
<dbReference type="AlphaFoldDB" id="A0A9N9A1P6"/>
<dbReference type="PANTHER" id="PTHR12984:SF3">
    <property type="entry name" value="N-TERMINAL KINASE-LIKE PROTEIN"/>
    <property type="match status" value="1"/>
</dbReference>
<feature type="compositionally biased region" description="Low complexity" evidence="1">
    <location>
        <begin position="794"/>
        <end position="804"/>
    </location>
</feature>
<reference evidence="3" key="1">
    <citation type="submission" date="2021-06" db="EMBL/GenBank/DDBJ databases">
        <authorList>
            <person name="Kallberg Y."/>
            <person name="Tangrot J."/>
            <person name="Rosling A."/>
        </authorList>
    </citation>
    <scope>NUCLEOTIDE SEQUENCE</scope>
    <source>
        <strain evidence="3">FL130A</strain>
    </source>
</reference>
<dbReference type="Gene3D" id="1.25.10.10">
    <property type="entry name" value="Leucine-rich Repeat Variant"/>
    <property type="match status" value="1"/>
</dbReference>